<dbReference type="InterPro" id="IPR016024">
    <property type="entry name" value="ARM-type_fold"/>
</dbReference>
<evidence type="ECO:0000256" key="3">
    <source>
        <dbReference type="ARBA" id="ARBA00023212"/>
    </source>
</evidence>
<dbReference type="InterPro" id="IPR045110">
    <property type="entry name" value="XMAP215"/>
</dbReference>
<dbReference type="EnsemblMetazoa" id="PPAI002819-RA">
    <property type="protein sequence ID" value="PPAI002819-PA"/>
    <property type="gene ID" value="PPAI002819"/>
</dbReference>
<dbReference type="InterPro" id="IPR034085">
    <property type="entry name" value="TOG"/>
</dbReference>
<dbReference type="Pfam" id="PF21041">
    <property type="entry name" value="XMAP215_CLASP_TOG"/>
    <property type="match status" value="1"/>
</dbReference>
<evidence type="ECO:0000313" key="4">
    <source>
        <dbReference type="EnsemblMetazoa" id="PPAI002819-PA"/>
    </source>
</evidence>
<dbReference type="GO" id="GO:0007051">
    <property type="term" value="P:spindle organization"/>
    <property type="evidence" value="ECO:0007669"/>
    <property type="project" value="InterPro"/>
</dbReference>
<dbReference type="Proteomes" id="UP000092462">
    <property type="component" value="Unassembled WGS sequence"/>
</dbReference>
<evidence type="ECO:0000256" key="2">
    <source>
        <dbReference type="ARBA" id="ARBA00022490"/>
    </source>
</evidence>
<keyword evidence="3" id="KW-0206">Cytoskeleton</keyword>
<proteinExistence type="predicted"/>
<evidence type="ECO:0000256" key="1">
    <source>
        <dbReference type="ARBA" id="ARBA00004245"/>
    </source>
</evidence>
<sequence>MFTRKGVLWKIAHEILMLFRVNFVYKIEKKISYHLCNTAIFPPIFQIAQRALEALSELIGRLGQDFNAYTPTVFQNVVDRLGDNRDTVREKAQLVLQKLVEYRVLTPQQLLDKLTTCFKHKNSKVREEFLKTIVNTLNEYGTQSLSLKNYIQPIADLLGDPTASVRDEAVQTLVEIYKHVGEKLRVDLQKKDVPISKLAVLESKFDEIRNDGLLLPSALTSHALTNSDDIDTAAMPRPTRLVKRVPSAPSRRLAGMDSCSVTPGGDLAAGAVSQEIFEACFEAVPAVTVFGARDFEEKIKTIIKLIGDKTMDWEKRVDA</sequence>
<evidence type="ECO:0000313" key="5">
    <source>
        <dbReference type="Proteomes" id="UP000092462"/>
    </source>
</evidence>
<dbReference type="InterPro" id="IPR011989">
    <property type="entry name" value="ARM-like"/>
</dbReference>
<name>A0A1B0D5R2_PHLPP</name>
<protein>
    <submittedName>
        <fullName evidence="4">Uncharacterized protein</fullName>
    </submittedName>
</protein>
<comment type="subcellular location">
    <subcellularLocation>
        <location evidence="1">Cytoplasm</location>
        <location evidence="1">Cytoskeleton</location>
    </subcellularLocation>
</comment>
<dbReference type="Gene3D" id="1.25.10.10">
    <property type="entry name" value="Leucine-rich Repeat Variant"/>
    <property type="match status" value="2"/>
</dbReference>
<dbReference type="PANTHER" id="PTHR12609">
    <property type="entry name" value="MICROTUBULE ASSOCIATED PROTEIN XMAP215"/>
    <property type="match status" value="1"/>
</dbReference>
<dbReference type="EMBL" id="AJVK01011878">
    <property type="status" value="NOT_ANNOTATED_CDS"/>
    <property type="molecule type" value="Genomic_DNA"/>
</dbReference>
<accession>A0A1B0D5R2</accession>
<dbReference type="SMART" id="SM01349">
    <property type="entry name" value="TOG"/>
    <property type="match status" value="1"/>
</dbReference>
<dbReference type="GO" id="GO:0046785">
    <property type="term" value="P:microtubule polymerization"/>
    <property type="evidence" value="ECO:0007669"/>
    <property type="project" value="InterPro"/>
</dbReference>
<keyword evidence="2" id="KW-0963">Cytoplasm</keyword>
<organism evidence="4 5">
    <name type="scientific">Phlebotomus papatasi</name>
    <name type="common">Sandfly</name>
    <dbReference type="NCBI Taxonomy" id="29031"/>
    <lineage>
        <taxon>Eukaryota</taxon>
        <taxon>Metazoa</taxon>
        <taxon>Ecdysozoa</taxon>
        <taxon>Arthropoda</taxon>
        <taxon>Hexapoda</taxon>
        <taxon>Insecta</taxon>
        <taxon>Pterygota</taxon>
        <taxon>Neoptera</taxon>
        <taxon>Endopterygota</taxon>
        <taxon>Diptera</taxon>
        <taxon>Nematocera</taxon>
        <taxon>Psychodoidea</taxon>
        <taxon>Psychodidae</taxon>
        <taxon>Phlebotomus</taxon>
        <taxon>Phlebotomus</taxon>
    </lineage>
</organism>
<reference evidence="4" key="1">
    <citation type="submission" date="2022-08" db="UniProtKB">
        <authorList>
            <consortium name="EnsemblMetazoa"/>
        </authorList>
    </citation>
    <scope>IDENTIFICATION</scope>
    <source>
        <strain evidence="4">Israel</strain>
    </source>
</reference>
<dbReference type="GO" id="GO:0061863">
    <property type="term" value="F:microtubule plus end polymerase"/>
    <property type="evidence" value="ECO:0007669"/>
    <property type="project" value="InterPro"/>
</dbReference>
<dbReference type="InterPro" id="IPR048491">
    <property type="entry name" value="XMAP215_CLASP_TOG"/>
</dbReference>
<dbReference type="SUPFAM" id="SSF48371">
    <property type="entry name" value="ARM repeat"/>
    <property type="match status" value="1"/>
</dbReference>
<dbReference type="GO" id="GO:0005856">
    <property type="term" value="C:cytoskeleton"/>
    <property type="evidence" value="ECO:0007669"/>
    <property type="project" value="UniProtKB-SubCell"/>
</dbReference>
<dbReference type="GO" id="GO:0051010">
    <property type="term" value="F:microtubule plus-end binding"/>
    <property type="evidence" value="ECO:0007669"/>
    <property type="project" value="InterPro"/>
</dbReference>
<dbReference type="GO" id="GO:0030951">
    <property type="term" value="P:establishment or maintenance of microtubule cytoskeleton polarity"/>
    <property type="evidence" value="ECO:0007669"/>
    <property type="project" value="InterPro"/>
</dbReference>
<keyword evidence="5" id="KW-1185">Reference proteome</keyword>
<dbReference type="AlphaFoldDB" id="A0A1B0D5R2"/>
<dbReference type="VEuPathDB" id="VectorBase:PPAI002819"/>
<dbReference type="VEuPathDB" id="VectorBase:PPAPM1_007763"/>